<organism evidence="1 2">
    <name type="scientific">Vreelandella olivaria</name>
    <dbReference type="NCBI Taxonomy" id="390919"/>
    <lineage>
        <taxon>Bacteria</taxon>
        <taxon>Pseudomonadati</taxon>
        <taxon>Pseudomonadota</taxon>
        <taxon>Gammaproteobacteria</taxon>
        <taxon>Oceanospirillales</taxon>
        <taxon>Halomonadaceae</taxon>
        <taxon>Vreelandella</taxon>
    </lineage>
</organism>
<dbReference type="Proteomes" id="UP000289555">
    <property type="component" value="Chromosome"/>
</dbReference>
<protein>
    <submittedName>
        <fullName evidence="1">Uncharacterized protein</fullName>
    </submittedName>
</protein>
<dbReference type="InterPro" id="IPR038404">
    <property type="entry name" value="TRAP_DctP_sf"/>
</dbReference>
<accession>A0ABN5X6C7</accession>
<keyword evidence="2" id="KW-1185">Reference proteome</keyword>
<evidence type="ECO:0000313" key="2">
    <source>
        <dbReference type="Proteomes" id="UP000289555"/>
    </source>
</evidence>
<reference evidence="2" key="1">
    <citation type="journal article" date="2019" name="Microbiol. Resour. Announc.">
        <title>Complete Genome Sequence of Halomonas olivaria, a Moderately Halophilic Bacterium Isolated from Olive Processing Effluents, Obtained by Nanopore Sequencing.</title>
        <authorList>
            <person name="Nagata S."/>
            <person name="Ii K.M."/>
            <person name="Tsukimi T."/>
            <person name="Miura M.C."/>
            <person name="Galipon J."/>
            <person name="Arakawa K."/>
        </authorList>
    </citation>
    <scope>NUCLEOTIDE SEQUENCE [LARGE SCALE GENOMIC DNA]</scope>
    <source>
        <strain evidence="2">TYRC17</strain>
    </source>
</reference>
<sequence>MMVLGLNQASYDALSPELKQVIDDNAGLQEAQRIGQVMDQAEEKAIEAIEASGEGEMFYIAQDSLAPWQAAAETATAQWIDDMGNRGFDGQLLYDEATRLVEKYTEQTK</sequence>
<dbReference type="EMBL" id="AP019416">
    <property type="protein sequence ID" value="BBI54672.1"/>
    <property type="molecule type" value="Genomic_DNA"/>
</dbReference>
<evidence type="ECO:0000313" key="1">
    <source>
        <dbReference type="EMBL" id="BBI54672.1"/>
    </source>
</evidence>
<dbReference type="Gene3D" id="3.40.190.170">
    <property type="entry name" value="Bacterial extracellular solute-binding protein, family 7"/>
    <property type="match status" value="1"/>
</dbReference>
<proteinExistence type="predicted"/>
<gene>
    <name evidence="1" type="ORF">HORIV_70930</name>
</gene>
<name>A0ABN5X6C7_9GAMM</name>